<feature type="transmembrane region" description="Helical" evidence="8">
    <location>
        <begin position="220"/>
        <end position="241"/>
    </location>
</feature>
<organism evidence="9 10">
    <name type="scientific">Arthrobacter terrae</name>
    <dbReference type="NCBI Taxonomy" id="2935737"/>
    <lineage>
        <taxon>Bacteria</taxon>
        <taxon>Bacillati</taxon>
        <taxon>Actinomycetota</taxon>
        <taxon>Actinomycetes</taxon>
        <taxon>Micrococcales</taxon>
        <taxon>Micrococcaceae</taxon>
        <taxon>Arthrobacter</taxon>
    </lineage>
</organism>
<comment type="caution">
    <text evidence="9">The sequence shown here is derived from an EMBL/GenBank/DDBJ whole genome shotgun (WGS) entry which is preliminary data.</text>
</comment>
<dbReference type="Pfam" id="PF26314">
    <property type="entry name" value="MptA_B_family"/>
    <property type="match status" value="1"/>
</dbReference>
<keyword evidence="5 8" id="KW-1133">Transmembrane helix</keyword>
<dbReference type="EMBL" id="JADNYM010000007">
    <property type="protein sequence ID" value="MBG0739074.1"/>
    <property type="molecule type" value="Genomic_DNA"/>
</dbReference>
<dbReference type="Proteomes" id="UP000655366">
    <property type="component" value="Unassembled WGS sequence"/>
</dbReference>
<dbReference type="RefSeq" id="WP_196396030.1">
    <property type="nucleotide sequence ID" value="NZ_JADNYM010000007.1"/>
</dbReference>
<evidence type="ECO:0000256" key="8">
    <source>
        <dbReference type="SAM" id="Phobius"/>
    </source>
</evidence>
<evidence type="ECO:0000256" key="5">
    <source>
        <dbReference type="ARBA" id="ARBA00022989"/>
    </source>
</evidence>
<evidence type="ECO:0000313" key="9">
    <source>
        <dbReference type="EMBL" id="MBG0739074.1"/>
    </source>
</evidence>
<dbReference type="NCBIfam" id="NF038066">
    <property type="entry name" value="MptB"/>
    <property type="match status" value="1"/>
</dbReference>
<feature type="transmembrane region" description="Helical" evidence="8">
    <location>
        <begin position="326"/>
        <end position="344"/>
    </location>
</feature>
<evidence type="ECO:0000256" key="2">
    <source>
        <dbReference type="ARBA" id="ARBA00022676"/>
    </source>
</evidence>
<dbReference type="AlphaFoldDB" id="A0A931CQD5"/>
<keyword evidence="3" id="KW-0808">Transferase</keyword>
<feature type="transmembrane region" description="Helical" evidence="8">
    <location>
        <begin position="126"/>
        <end position="145"/>
    </location>
</feature>
<keyword evidence="2 9" id="KW-0328">Glycosyltransferase</keyword>
<feature type="transmembrane region" description="Helical" evidence="8">
    <location>
        <begin position="82"/>
        <end position="106"/>
    </location>
</feature>
<dbReference type="GO" id="GO:0016020">
    <property type="term" value="C:membrane"/>
    <property type="evidence" value="ECO:0007669"/>
    <property type="project" value="UniProtKB-SubCell"/>
</dbReference>
<evidence type="ECO:0000256" key="1">
    <source>
        <dbReference type="ARBA" id="ARBA00004141"/>
    </source>
</evidence>
<keyword evidence="10" id="KW-1185">Reference proteome</keyword>
<feature type="transmembrane region" description="Helical" evidence="8">
    <location>
        <begin position="270"/>
        <end position="285"/>
    </location>
</feature>
<reference evidence="9 10" key="1">
    <citation type="submission" date="2020-11" db="EMBL/GenBank/DDBJ databases">
        <title>Arthrobacter antarcticus sp. nov., isolated from Antarctic Soil.</title>
        <authorList>
            <person name="Li J."/>
        </authorList>
    </citation>
    <scope>NUCLEOTIDE SEQUENCE [LARGE SCALE GENOMIC DNA]</scope>
    <source>
        <strain evidence="9 10">Z1-20</strain>
    </source>
</reference>
<evidence type="ECO:0000256" key="6">
    <source>
        <dbReference type="ARBA" id="ARBA00023136"/>
    </source>
</evidence>
<evidence type="ECO:0000313" key="10">
    <source>
        <dbReference type="Proteomes" id="UP000655366"/>
    </source>
</evidence>
<keyword evidence="4 8" id="KW-0812">Transmembrane</keyword>
<keyword evidence="6 8" id="KW-0472">Membrane</keyword>
<dbReference type="InterPro" id="IPR049829">
    <property type="entry name" value="MptA/B-like"/>
</dbReference>
<feature type="transmembrane region" description="Helical" evidence="8">
    <location>
        <begin position="364"/>
        <end position="384"/>
    </location>
</feature>
<sequence length="528" mass="56989">MLTDKPRRDRSADPAEAPVSGGLVGIAGRLAAWSHKGDAGAPGSVKIALWQGFVASMLMLLGSIGVGWLAKSSTLIRVPVFIAARTTPVGVITCTVLLCFGALLLVRSWLRLAQRIGSWDRSARPVLFKALLLWGLPLMLALPLFSRDLYAYIGQGRLMSQGLNPYTNGISALNNYYQLGPDTLWTEAPTPYGPLFLWIEQFAVWVGFGIPEISLLTFRLAAGAGVVLLAVFVPKLAALHGVNPERALWLTVLNPVLLINFVASAHNDSLMLGLVVAGVYFAATGKPLVGIVLITASIAIKPITLIALPFVGLLWAGSGAGWRRKFTCWGATLVLSMGLLWIAGAVNGLGFGWVAALRTSSTVWIWYAPIGSLGAILGFFTDLFGGAGEAATSVVHLIGTVLSVLAVLWLAFRGTTGPNFSTTILRRMAWAFAAVVLLAPMIQPWYMVWLLVFFGLTGIKENWQLRMVLFLTAFFVLVALTDQLSVFQWIPIGVVRAVAIVVGVSFALYMVFIDRKTRVLFLRPVDLP</sequence>
<feature type="transmembrane region" description="Helical" evidence="8">
    <location>
        <begin position="391"/>
        <end position="412"/>
    </location>
</feature>
<feature type="transmembrane region" description="Helical" evidence="8">
    <location>
        <begin position="47"/>
        <end position="70"/>
    </location>
</feature>
<comment type="similarity">
    <text evidence="7">Belongs to the MptA/B family.</text>
</comment>
<evidence type="ECO:0000256" key="7">
    <source>
        <dbReference type="ARBA" id="ARBA00043987"/>
    </source>
</evidence>
<feature type="transmembrane region" description="Helical" evidence="8">
    <location>
        <begin position="468"/>
        <end position="487"/>
    </location>
</feature>
<protein>
    <submittedName>
        <fullName evidence="9">Polyprenol phosphomannose-dependent alpha 1,6 mannosyltransferase MptB</fullName>
    </submittedName>
</protein>
<feature type="transmembrane region" description="Helical" evidence="8">
    <location>
        <begin position="493"/>
        <end position="513"/>
    </location>
</feature>
<evidence type="ECO:0000256" key="3">
    <source>
        <dbReference type="ARBA" id="ARBA00022679"/>
    </source>
</evidence>
<gene>
    <name evidence="9" type="primary">mptB</name>
    <name evidence="9" type="ORF">IV500_06630</name>
</gene>
<dbReference type="GO" id="GO:0016757">
    <property type="term" value="F:glycosyltransferase activity"/>
    <property type="evidence" value="ECO:0007669"/>
    <property type="project" value="UniProtKB-KW"/>
</dbReference>
<name>A0A931CQD5_9MICC</name>
<comment type="subcellular location">
    <subcellularLocation>
        <location evidence="1">Membrane</location>
        <topology evidence="1">Multi-pass membrane protein</topology>
    </subcellularLocation>
</comment>
<proteinExistence type="inferred from homology"/>
<feature type="transmembrane region" description="Helical" evidence="8">
    <location>
        <begin position="247"/>
        <end position="263"/>
    </location>
</feature>
<feature type="transmembrane region" description="Helical" evidence="8">
    <location>
        <begin position="291"/>
        <end position="314"/>
    </location>
</feature>
<accession>A0A931CQD5</accession>
<feature type="transmembrane region" description="Helical" evidence="8">
    <location>
        <begin position="432"/>
        <end position="456"/>
    </location>
</feature>
<feature type="transmembrane region" description="Helical" evidence="8">
    <location>
        <begin position="195"/>
        <end position="213"/>
    </location>
</feature>
<evidence type="ECO:0000256" key="4">
    <source>
        <dbReference type="ARBA" id="ARBA00022692"/>
    </source>
</evidence>